<dbReference type="Proteomes" id="UP001596457">
    <property type="component" value="Unassembled WGS sequence"/>
</dbReference>
<keyword evidence="2" id="KW-1185">Reference proteome</keyword>
<accession>A0ABW2SA31</accession>
<sequence length="220" mass="23221">MTPPNNLAFLHTSPSHVPTFEALVQRVAPGVRVAHHVREDLLDYARVYGPDDPALVQQVQEAMRSAATSGAQVVVCTCSSIGAAAETTVTGGQFLAQRVDRAMADHAARSGTRLWLVAALPSTVAPTRALIEDSAQRIGMPVALESLVVDSAWPHFLRDDQSAYIDAIVEAVRGVASVSDTVVLAQASMAAAAIRLADMGVQALSSPEPGVRRALDSLMF</sequence>
<reference evidence="2" key="1">
    <citation type="journal article" date="2019" name="Int. J. Syst. Evol. Microbiol.">
        <title>The Global Catalogue of Microorganisms (GCM) 10K type strain sequencing project: providing services to taxonomists for standard genome sequencing and annotation.</title>
        <authorList>
            <consortium name="The Broad Institute Genomics Platform"/>
            <consortium name="The Broad Institute Genome Sequencing Center for Infectious Disease"/>
            <person name="Wu L."/>
            <person name="Ma J."/>
        </authorList>
    </citation>
    <scope>NUCLEOTIDE SEQUENCE [LARGE SCALE GENOMIC DNA]</scope>
    <source>
        <strain evidence="2">CCUG 53903</strain>
    </source>
</reference>
<proteinExistence type="predicted"/>
<dbReference type="RefSeq" id="WP_382199549.1">
    <property type="nucleotide sequence ID" value="NZ_JBHTBZ010000016.1"/>
</dbReference>
<comment type="caution">
    <text evidence="1">The sequence shown here is derived from an EMBL/GenBank/DDBJ whole genome shotgun (WGS) entry which is preliminary data.</text>
</comment>
<evidence type="ECO:0000313" key="1">
    <source>
        <dbReference type="EMBL" id="MFC7460266.1"/>
    </source>
</evidence>
<evidence type="ECO:0000313" key="2">
    <source>
        <dbReference type="Proteomes" id="UP001596457"/>
    </source>
</evidence>
<dbReference type="EMBL" id="JBHTBZ010000016">
    <property type="protein sequence ID" value="MFC7460266.1"/>
    <property type="molecule type" value="Genomic_DNA"/>
</dbReference>
<name>A0ABW2SA31_9BURK</name>
<protein>
    <submittedName>
        <fullName evidence="1">Asp/Glu/hydantoin racemase</fullName>
    </submittedName>
</protein>
<gene>
    <name evidence="1" type="ORF">ACFQU0_07460</name>
</gene>
<organism evidence="1 2">
    <name type="scientific">Hydrogenophaga defluvii</name>
    <dbReference type="NCBI Taxonomy" id="249410"/>
    <lineage>
        <taxon>Bacteria</taxon>
        <taxon>Pseudomonadati</taxon>
        <taxon>Pseudomonadota</taxon>
        <taxon>Betaproteobacteria</taxon>
        <taxon>Burkholderiales</taxon>
        <taxon>Comamonadaceae</taxon>
        <taxon>Hydrogenophaga</taxon>
    </lineage>
</organism>